<keyword evidence="2" id="KW-0812">Transmembrane</keyword>
<organism evidence="3 4">
    <name type="scientific">Psittacicella hinzii</name>
    <dbReference type="NCBI Taxonomy" id="2028575"/>
    <lineage>
        <taxon>Bacteria</taxon>
        <taxon>Pseudomonadati</taxon>
        <taxon>Pseudomonadota</taxon>
        <taxon>Gammaproteobacteria</taxon>
        <taxon>Pasteurellales</taxon>
        <taxon>Psittacicellaceae</taxon>
        <taxon>Psittacicella</taxon>
    </lineage>
</organism>
<evidence type="ECO:0000256" key="2">
    <source>
        <dbReference type="SAM" id="Phobius"/>
    </source>
</evidence>
<evidence type="ECO:0000313" key="4">
    <source>
        <dbReference type="Proteomes" id="UP000265691"/>
    </source>
</evidence>
<feature type="compositionally biased region" description="Low complexity" evidence="1">
    <location>
        <begin position="386"/>
        <end position="413"/>
    </location>
</feature>
<feature type="region of interest" description="Disordered" evidence="1">
    <location>
        <begin position="425"/>
        <end position="454"/>
    </location>
</feature>
<proteinExistence type="predicted"/>
<comment type="caution">
    <text evidence="3">The sequence shown here is derived from an EMBL/GenBank/DDBJ whole genome shotgun (WGS) entry which is preliminary data.</text>
</comment>
<keyword evidence="4" id="KW-1185">Reference proteome</keyword>
<keyword evidence="2" id="KW-0472">Membrane</keyword>
<gene>
    <name evidence="3" type="ORF">CKF54_00180</name>
</gene>
<dbReference type="Proteomes" id="UP000265691">
    <property type="component" value="Unassembled WGS sequence"/>
</dbReference>
<dbReference type="OrthoDB" id="5671210at2"/>
<keyword evidence="2" id="KW-1133">Transmembrane helix</keyword>
<protein>
    <submittedName>
        <fullName evidence="3">Uncharacterized protein</fullName>
    </submittedName>
</protein>
<dbReference type="RefSeq" id="WP_119524172.1">
    <property type="nucleotide sequence ID" value="NZ_NRHC01000001.1"/>
</dbReference>
<feature type="region of interest" description="Disordered" evidence="1">
    <location>
        <begin position="383"/>
        <end position="413"/>
    </location>
</feature>
<feature type="region of interest" description="Disordered" evidence="1">
    <location>
        <begin position="221"/>
        <end position="252"/>
    </location>
</feature>
<feature type="transmembrane region" description="Helical" evidence="2">
    <location>
        <begin position="6"/>
        <end position="26"/>
    </location>
</feature>
<accession>A0A3A1Y8E0</accession>
<dbReference type="EMBL" id="NRHC01000001">
    <property type="protein sequence ID" value="RIY34573.1"/>
    <property type="molecule type" value="Genomic_DNA"/>
</dbReference>
<feature type="compositionally biased region" description="Low complexity" evidence="1">
    <location>
        <begin position="425"/>
        <end position="443"/>
    </location>
</feature>
<reference evidence="3 4" key="1">
    <citation type="submission" date="2017-08" db="EMBL/GenBank/DDBJ databases">
        <title>Reclassification of Bisgaard taxon 37 and 44.</title>
        <authorList>
            <person name="Christensen H."/>
        </authorList>
    </citation>
    <scope>NUCLEOTIDE SEQUENCE [LARGE SCALE GENOMIC DNA]</scope>
    <source>
        <strain evidence="3 4">B96_3</strain>
    </source>
</reference>
<evidence type="ECO:0000256" key="1">
    <source>
        <dbReference type="SAM" id="MobiDB-lite"/>
    </source>
</evidence>
<evidence type="ECO:0000313" key="3">
    <source>
        <dbReference type="EMBL" id="RIY34573.1"/>
    </source>
</evidence>
<dbReference type="AlphaFoldDB" id="A0A3A1Y8E0"/>
<feature type="region of interest" description="Disordered" evidence="1">
    <location>
        <begin position="271"/>
        <end position="341"/>
    </location>
</feature>
<feature type="compositionally biased region" description="Low complexity" evidence="1">
    <location>
        <begin position="289"/>
        <end position="341"/>
    </location>
</feature>
<name>A0A3A1Y8E0_9GAMM</name>
<sequence>MSNNAMFIFLLLVCIGMLLFLGYRFIKRKPHQDAIRTNVEKKNFQGGAHLKPTVSQNLRTQNLAQTLQNNLEALYAQESNKSASSTSPKVDTTLGQASAQTTANVTGANASFAGQDLKVTGTTASSTNNSTKQPQVELKGNANSAAESYFGKSYTVTGQAKESAIEQTNKTLAEKEFNINKERTIATDNINSVYKIREQRRLARELNPEKELSLTEERNLKDKAKPATNVATNATNTPKTTTVNPSRGATPIKAPEIAKLTELVNKASNASTATPAGAKAQAGTQEQVTNSAHASAQATSATATSKVANNAGNAPKQASTAKTTSQAQATPATNSAPATKSAQANVDVNLLQKLLKELNKVAQTNPALYQQIMALIQNKADKEQAPQKASAQGAQGAQGTQGNQGAQGSTQATVKASAANSATASAASASSATPATKANATASGKEVQASANPVKVNETKAQNIVESAEEVAEAVTGYQQNLAQIARQRAQTKSAQVAPAKVEPYVEKDPVVLKLNSLFEHPEQYIVFKVKHQRSADISASRLNNILRNLDSDFNENIVNYTTFVGDQNRLSYNNVWRPSSSSSQEIVIYYLFNEFGQWIGENQRESYKYLYIYVSRRILSNDEALSILITQLTKICDKLSAYLDLRGTIFKSVQLCAPPASIRRQVNDVLAQGEVVRHSSRFQ</sequence>
<feature type="compositionally biased region" description="Low complexity" evidence="1">
    <location>
        <begin position="226"/>
        <end position="245"/>
    </location>
</feature>